<dbReference type="Proteomes" id="UP000289440">
    <property type="component" value="Chromosome"/>
</dbReference>
<evidence type="ECO:0000256" key="1">
    <source>
        <dbReference type="SAM" id="Phobius"/>
    </source>
</evidence>
<proteinExistence type="predicted"/>
<feature type="transmembrane region" description="Helical" evidence="1">
    <location>
        <begin position="62"/>
        <end position="85"/>
    </location>
</feature>
<keyword evidence="1" id="KW-0812">Transmembrane</keyword>
<keyword evidence="1" id="KW-0472">Membrane</keyword>
<protein>
    <submittedName>
        <fullName evidence="2">Uncharacterized protein</fullName>
    </submittedName>
</protein>
<organism evidence="2 3">
    <name type="scientific">Mesomycoplasma neurolyticum</name>
    <dbReference type="NCBI Taxonomy" id="2120"/>
    <lineage>
        <taxon>Bacteria</taxon>
        <taxon>Bacillati</taxon>
        <taxon>Mycoplasmatota</taxon>
        <taxon>Mycoplasmoidales</taxon>
        <taxon>Metamycoplasmataceae</taxon>
        <taxon>Mesomycoplasma</taxon>
    </lineage>
</organism>
<feature type="transmembrane region" description="Helical" evidence="1">
    <location>
        <begin position="146"/>
        <end position="165"/>
    </location>
</feature>
<dbReference type="EMBL" id="LR214951">
    <property type="protein sequence ID" value="VEU59404.1"/>
    <property type="molecule type" value="Genomic_DNA"/>
</dbReference>
<dbReference type="AlphaFoldDB" id="A0A449A5A9"/>
<feature type="transmembrane region" description="Helical" evidence="1">
    <location>
        <begin position="97"/>
        <end position="119"/>
    </location>
</feature>
<reference evidence="2 3" key="1">
    <citation type="submission" date="2019-01" db="EMBL/GenBank/DDBJ databases">
        <authorList>
            <consortium name="Pathogen Informatics"/>
        </authorList>
    </citation>
    <scope>NUCLEOTIDE SEQUENCE [LARGE SCALE GENOMIC DNA]</scope>
    <source>
        <strain evidence="2 3">NCTC10166</strain>
    </source>
</reference>
<name>A0A449A5A9_9BACT</name>
<accession>A0A449A5A9</accession>
<evidence type="ECO:0000313" key="2">
    <source>
        <dbReference type="EMBL" id="VEU59404.1"/>
    </source>
</evidence>
<keyword evidence="1" id="KW-1133">Transmembrane helix</keyword>
<feature type="transmembrane region" description="Helical" evidence="1">
    <location>
        <begin position="12"/>
        <end position="32"/>
    </location>
</feature>
<gene>
    <name evidence="2" type="ORF">NCTC10166_00375</name>
</gene>
<evidence type="ECO:0000313" key="3">
    <source>
        <dbReference type="Proteomes" id="UP000289440"/>
    </source>
</evidence>
<keyword evidence="3" id="KW-1185">Reference proteome</keyword>
<dbReference type="KEGG" id="mnu:NCTC10166_00375"/>
<sequence>MNFFKIYLWRKIGIIYFLISTILSPIFFYLFYQTFYDYLQRESTFWNIENIKLTQNYAQKNIFIIFSILFSILWISIIAISLYWIYNFHYKKNSGNIYLKILLFIIILCIILAAILLSFQPQNQKKIIKINNSRKQIQLLGPNYKYGWVLFFIWFIAAILSLIALKNYGFFIKKDKKFCLKNKKNKFLHIFIQK</sequence>